<proteinExistence type="predicted"/>
<sequence>MAGRDANELRDYCDGRYKGKHKIQMEVKKKGVEEGKHEKLMLQSVIIWKDNTKERQTQR</sequence>
<protein>
    <submittedName>
        <fullName evidence="1">Uncharacterized protein</fullName>
    </submittedName>
</protein>
<name>A0AAN8P9L9_POLSC</name>
<evidence type="ECO:0000313" key="2">
    <source>
        <dbReference type="Proteomes" id="UP001372834"/>
    </source>
</evidence>
<evidence type="ECO:0000313" key="1">
    <source>
        <dbReference type="EMBL" id="KAK6622798.1"/>
    </source>
</evidence>
<dbReference type="EMBL" id="JAWJWE010000038">
    <property type="protein sequence ID" value="KAK6622798.1"/>
    <property type="molecule type" value="Genomic_DNA"/>
</dbReference>
<organism evidence="1 2">
    <name type="scientific">Polyplax serrata</name>
    <name type="common">Common mouse louse</name>
    <dbReference type="NCBI Taxonomy" id="468196"/>
    <lineage>
        <taxon>Eukaryota</taxon>
        <taxon>Metazoa</taxon>
        <taxon>Ecdysozoa</taxon>
        <taxon>Arthropoda</taxon>
        <taxon>Hexapoda</taxon>
        <taxon>Insecta</taxon>
        <taxon>Pterygota</taxon>
        <taxon>Neoptera</taxon>
        <taxon>Paraneoptera</taxon>
        <taxon>Psocodea</taxon>
        <taxon>Troctomorpha</taxon>
        <taxon>Phthiraptera</taxon>
        <taxon>Anoplura</taxon>
        <taxon>Polyplacidae</taxon>
        <taxon>Polyplax</taxon>
    </lineage>
</organism>
<dbReference type="Proteomes" id="UP001372834">
    <property type="component" value="Unassembled WGS sequence"/>
</dbReference>
<comment type="caution">
    <text evidence="1">The sequence shown here is derived from an EMBL/GenBank/DDBJ whole genome shotgun (WGS) entry which is preliminary data.</text>
</comment>
<dbReference type="AlphaFoldDB" id="A0AAN8P9L9"/>
<accession>A0AAN8P9L9</accession>
<gene>
    <name evidence="1" type="ORF">RUM43_008641</name>
</gene>
<reference evidence="1 2" key="1">
    <citation type="submission" date="2023-10" db="EMBL/GenBank/DDBJ databases">
        <title>Genomes of two closely related lineages of the louse Polyplax serrata with different host specificities.</title>
        <authorList>
            <person name="Martinu J."/>
            <person name="Tarabai H."/>
            <person name="Stefka J."/>
            <person name="Hypsa V."/>
        </authorList>
    </citation>
    <scope>NUCLEOTIDE SEQUENCE [LARGE SCALE GENOMIC DNA]</scope>
    <source>
        <strain evidence="1">HR10_N</strain>
    </source>
</reference>